<gene>
    <name evidence="2" type="ORF">CDAR_478131</name>
</gene>
<comment type="caution">
    <text evidence="2">The sequence shown here is derived from an EMBL/GenBank/DDBJ whole genome shotgun (WGS) entry which is preliminary data.</text>
</comment>
<feature type="compositionally biased region" description="Pro residues" evidence="1">
    <location>
        <begin position="1"/>
        <end position="11"/>
    </location>
</feature>
<organism evidence="2 3">
    <name type="scientific">Caerostris darwini</name>
    <dbReference type="NCBI Taxonomy" id="1538125"/>
    <lineage>
        <taxon>Eukaryota</taxon>
        <taxon>Metazoa</taxon>
        <taxon>Ecdysozoa</taxon>
        <taxon>Arthropoda</taxon>
        <taxon>Chelicerata</taxon>
        <taxon>Arachnida</taxon>
        <taxon>Araneae</taxon>
        <taxon>Araneomorphae</taxon>
        <taxon>Entelegynae</taxon>
        <taxon>Araneoidea</taxon>
        <taxon>Araneidae</taxon>
        <taxon>Caerostris</taxon>
    </lineage>
</organism>
<name>A0AAV4UK19_9ARAC</name>
<evidence type="ECO:0000313" key="3">
    <source>
        <dbReference type="Proteomes" id="UP001054837"/>
    </source>
</evidence>
<dbReference type="Proteomes" id="UP001054837">
    <property type="component" value="Unassembled WGS sequence"/>
</dbReference>
<sequence length="94" mass="10202">MCYPVPGPFQTPLPNAGTDATGEPDYNEELFTRFEKGGQGVGSTTVAPHPYVVPPASWLIARSSVDRRPGSLLPDSMKAFNPPFLKCDVDSEDY</sequence>
<evidence type="ECO:0000313" key="2">
    <source>
        <dbReference type="EMBL" id="GIY58180.1"/>
    </source>
</evidence>
<keyword evidence="3" id="KW-1185">Reference proteome</keyword>
<reference evidence="2 3" key="1">
    <citation type="submission" date="2021-06" db="EMBL/GenBank/DDBJ databases">
        <title>Caerostris darwini draft genome.</title>
        <authorList>
            <person name="Kono N."/>
            <person name="Arakawa K."/>
        </authorList>
    </citation>
    <scope>NUCLEOTIDE SEQUENCE [LARGE SCALE GENOMIC DNA]</scope>
</reference>
<dbReference type="EMBL" id="BPLQ01011474">
    <property type="protein sequence ID" value="GIY58180.1"/>
    <property type="molecule type" value="Genomic_DNA"/>
</dbReference>
<accession>A0AAV4UK19</accession>
<feature type="region of interest" description="Disordered" evidence="1">
    <location>
        <begin position="1"/>
        <end position="25"/>
    </location>
</feature>
<dbReference type="AlphaFoldDB" id="A0AAV4UK19"/>
<proteinExistence type="predicted"/>
<evidence type="ECO:0000256" key="1">
    <source>
        <dbReference type="SAM" id="MobiDB-lite"/>
    </source>
</evidence>
<protein>
    <submittedName>
        <fullName evidence="2">Uncharacterized protein</fullName>
    </submittedName>
</protein>